<comment type="caution">
    <text evidence="3">The sequence shown here is derived from an EMBL/GenBank/DDBJ whole genome shotgun (WGS) entry which is preliminary data.</text>
</comment>
<protein>
    <recommendedName>
        <fullName evidence="2">DUF4476 domain-containing protein</fullName>
    </recommendedName>
</protein>
<feature type="compositionally biased region" description="Low complexity" evidence="1">
    <location>
        <begin position="131"/>
        <end position="141"/>
    </location>
</feature>
<accession>A0AB34J3A8</accession>
<proteinExistence type="predicted"/>
<name>A0AB34J3A8_PRYPA</name>
<evidence type="ECO:0000256" key="1">
    <source>
        <dbReference type="SAM" id="MobiDB-lite"/>
    </source>
</evidence>
<sequence length="156" mass="17281">MSSNQYLPPTGRAGAAERPVIGEQEFGALVVLIRNNQRDSDRLRIIRNELVSYCFTCAQAAALLKEIEFQDAKAEAAVRLFSGLVDREQFDSVVLNALQFDEQRQAVRQQVGYVAVPEKPAVSPAQTTTFKSSGESKSESSWLQRKPAKDSDEDSD</sequence>
<evidence type="ECO:0000313" key="3">
    <source>
        <dbReference type="EMBL" id="KAL1511055.1"/>
    </source>
</evidence>
<feature type="region of interest" description="Disordered" evidence="1">
    <location>
        <begin position="120"/>
        <end position="156"/>
    </location>
</feature>
<evidence type="ECO:0000313" key="4">
    <source>
        <dbReference type="Proteomes" id="UP001515480"/>
    </source>
</evidence>
<dbReference type="InterPro" id="IPR028011">
    <property type="entry name" value="DUF4476"/>
</dbReference>
<gene>
    <name evidence="3" type="ORF">AB1Y20_005879</name>
</gene>
<organism evidence="3 4">
    <name type="scientific">Prymnesium parvum</name>
    <name type="common">Toxic golden alga</name>
    <dbReference type="NCBI Taxonomy" id="97485"/>
    <lineage>
        <taxon>Eukaryota</taxon>
        <taxon>Haptista</taxon>
        <taxon>Haptophyta</taxon>
        <taxon>Prymnesiophyceae</taxon>
        <taxon>Prymnesiales</taxon>
        <taxon>Prymnesiaceae</taxon>
        <taxon>Prymnesium</taxon>
    </lineage>
</organism>
<dbReference type="Pfam" id="PF14771">
    <property type="entry name" value="DUF4476"/>
    <property type="match status" value="1"/>
</dbReference>
<evidence type="ECO:0000259" key="2">
    <source>
        <dbReference type="Pfam" id="PF14771"/>
    </source>
</evidence>
<keyword evidence="4" id="KW-1185">Reference proteome</keyword>
<dbReference type="EMBL" id="JBGBPQ010000014">
    <property type="protein sequence ID" value="KAL1511055.1"/>
    <property type="molecule type" value="Genomic_DNA"/>
</dbReference>
<feature type="domain" description="DUF4476" evidence="2">
    <location>
        <begin position="21"/>
        <end position="109"/>
    </location>
</feature>
<dbReference type="Proteomes" id="UP001515480">
    <property type="component" value="Unassembled WGS sequence"/>
</dbReference>
<reference evidence="3 4" key="1">
    <citation type="journal article" date="2024" name="Science">
        <title>Giant polyketide synthase enzymes in the biosynthesis of giant marine polyether toxins.</title>
        <authorList>
            <person name="Fallon T.R."/>
            <person name="Shende V.V."/>
            <person name="Wierzbicki I.H."/>
            <person name="Pendleton A.L."/>
            <person name="Watervoot N.F."/>
            <person name="Auber R.P."/>
            <person name="Gonzalez D.J."/>
            <person name="Wisecaver J.H."/>
            <person name="Moore B.S."/>
        </authorList>
    </citation>
    <scope>NUCLEOTIDE SEQUENCE [LARGE SCALE GENOMIC DNA]</scope>
    <source>
        <strain evidence="3 4">12B1</strain>
    </source>
</reference>
<dbReference type="AlphaFoldDB" id="A0AB34J3A8"/>